<dbReference type="Proteomes" id="UP000030764">
    <property type="component" value="Unassembled WGS sequence"/>
</dbReference>
<reference evidence="3 4" key="1">
    <citation type="journal article" date="2014" name="Nat. Genet.">
        <title>Genome and transcriptome of the porcine whipworm Trichuris suis.</title>
        <authorList>
            <person name="Jex A.R."/>
            <person name="Nejsum P."/>
            <person name="Schwarz E.M."/>
            <person name="Hu L."/>
            <person name="Young N.D."/>
            <person name="Hall R.S."/>
            <person name="Korhonen P.K."/>
            <person name="Liao S."/>
            <person name="Thamsborg S."/>
            <person name="Xia J."/>
            <person name="Xu P."/>
            <person name="Wang S."/>
            <person name="Scheerlinck J.P."/>
            <person name="Hofmann A."/>
            <person name="Sternberg P.W."/>
            <person name="Wang J."/>
            <person name="Gasser R.B."/>
        </authorList>
    </citation>
    <scope>NUCLEOTIDE SEQUENCE [LARGE SCALE GENOMIC DNA]</scope>
    <source>
        <strain evidence="3">DCEP-RM93F</strain>
        <strain evidence="2">DCEP-RM93M</strain>
    </source>
</reference>
<evidence type="ECO:0000313" key="4">
    <source>
        <dbReference type="Proteomes" id="UP000030764"/>
    </source>
</evidence>
<dbReference type="EMBL" id="KL363293">
    <property type="protein sequence ID" value="KFD48436.1"/>
    <property type="molecule type" value="Genomic_DNA"/>
</dbReference>
<keyword evidence="4" id="KW-1185">Reference proteome</keyword>
<name>A0A085MXZ9_9BILA</name>
<evidence type="ECO:0000313" key="3">
    <source>
        <dbReference type="EMBL" id="KFD62095.1"/>
    </source>
</evidence>
<evidence type="ECO:0000256" key="1">
    <source>
        <dbReference type="SAM" id="MobiDB-lite"/>
    </source>
</evidence>
<evidence type="ECO:0000313" key="2">
    <source>
        <dbReference type="EMBL" id="KFD48436.1"/>
    </source>
</evidence>
<dbReference type="AlphaFoldDB" id="A0A085MXZ9"/>
<feature type="region of interest" description="Disordered" evidence="1">
    <location>
        <begin position="46"/>
        <end position="71"/>
    </location>
</feature>
<organism evidence="3">
    <name type="scientific">Trichuris suis</name>
    <name type="common">pig whipworm</name>
    <dbReference type="NCBI Taxonomy" id="68888"/>
    <lineage>
        <taxon>Eukaryota</taxon>
        <taxon>Metazoa</taxon>
        <taxon>Ecdysozoa</taxon>
        <taxon>Nematoda</taxon>
        <taxon>Enoplea</taxon>
        <taxon>Dorylaimia</taxon>
        <taxon>Trichinellida</taxon>
        <taxon>Trichuridae</taxon>
        <taxon>Trichuris</taxon>
    </lineage>
</organism>
<proteinExistence type="predicted"/>
<protein>
    <submittedName>
        <fullName evidence="3">Uncharacterized protein</fullName>
    </submittedName>
</protein>
<sequence length="140" mass="15591">MLQERTKTSTPNTGHKYRIDSLNNTLYATQRLTLNLRYCARGSCTGTPASAGKIRPWERGPKTTWGHGLDSDVRARPLDRRENLIDVLAQRRPGPGLAPNPLPASSKRIRRWLKSLESMGTRRAGVTEGYIYASSLSPNS</sequence>
<accession>A0A085MXZ9</accession>
<gene>
    <name evidence="2" type="ORF">M513_10654</name>
    <name evidence="3" type="ORF">M514_10654</name>
</gene>
<dbReference type="EMBL" id="KL367602">
    <property type="protein sequence ID" value="KFD62095.1"/>
    <property type="molecule type" value="Genomic_DNA"/>
</dbReference>
<dbReference type="Proteomes" id="UP000030758">
    <property type="component" value="Unassembled WGS sequence"/>
</dbReference>